<reference evidence="6" key="1">
    <citation type="journal article" date="2020" name="bioRxiv">
        <title>Comparative genomics of Chlamydomonas.</title>
        <authorList>
            <person name="Craig R.J."/>
            <person name="Hasan A.R."/>
            <person name="Ness R.W."/>
            <person name="Keightley P.D."/>
        </authorList>
    </citation>
    <scope>NUCLEOTIDE SEQUENCE</scope>
    <source>
        <strain evidence="6">CCAP 11/173</strain>
    </source>
</reference>
<dbReference type="AlphaFoldDB" id="A0A835WHT3"/>
<dbReference type="PROSITE" id="PS01031">
    <property type="entry name" value="SHSP"/>
    <property type="match status" value="1"/>
</dbReference>
<feature type="domain" description="SHSP" evidence="5">
    <location>
        <begin position="84"/>
        <end position="241"/>
    </location>
</feature>
<dbReference type="InterPro" id="IPR002068">
    <property type="entry name" value="A-crystallin/Hsp20_dom"/>
</dbReference>
<keyword evidence="7" id="KW-1185">Reference proteome</keyword>
<dbReference type="InterPro" id="IPR008978">
    <property type="entry name" value="HSP20-like_chaperone"/>
</dbReference>
<gene>
    <name evidence="6" type="ORF">HYH02_007980</name>
</gene>
<dbReference type="Proteomes" id="UP000613740">
    <property type="component" value="Unassembled WGS sequence"/>
</dbReference>
<evidence type="ECO:0000256" key="4">
    <source>
        <dbReference type="SAM" id="MobiDB-lite"/>
    </source>
</evidence>
<proteinExistence type="inferred from homology"/>
<feature type="compositionally biased region" description="Low complexity" evidence="4">
    <location>
        <begin position="148"/>
        <end position="165"/>
    </location>
</feature>
<organism evidence="6 7">
    <name type="scientific">Chlamydomonas schloesseri</name>
    <dbReference type="NCBI Taxonomy" id="2026947"/>
    <lineage>
        <taxon>Eukaryota</taxon>
        <taxon>Viridiplantae</taxon>
        <taxon>Chlorophyta</taxon>
        <taxon>core chlorophytes</taxon>
        <taxon>Chlorophyceae</taxon>
        <taxon>CS clade</taxon>
        <taxon>Chlamydomonadales</taxon>
        <taxon>Chlamydomonadaceae</taxon>
        <taxon>Chlamydomonas</taxon>
    </lineage>
</organism>
<name>A0A835WHT3_9CHLO</name>
<sequence>MALSMTMLRNANNVAARAGRCQTRACGPAGLSLVARPNTLARRMLDPTDLFLSPSFSPLMDFGFGDFSREMDRMFEELMPVDFLEQATQLAPVGITAHPDRYELQADCPGMGEEDILVEISPENVLHVSGSRKAKRATPAPQLPKPEGPAAGEPEAAAAAAAASSDAEDPAPTERAAPAAEAAAPEAAVVETFRFSRSFGLPEDADVEGVKASLDKGVLTITVPRRVVEPAKPRRVAIGGAAPQQEQLQQ</sequence>
<dbReference type="EMBL" id="JAEHOD010000023">
    <property type="protein sequence ID" value="KAG2447240.1"/>
    <property type="molecule type" value="Genomic_DNA"/>
</dbReference>
<dbReference type="OrthoDB" id="539111at2759"/>
<evidence type="ECO:0000256" key="3">
    <source>
        <dbReference type="RuleBase" id="RU003616"/>
    </source>
</evidence>
<evidence type="ECO:0000256" key="1">
    <source>
        <dbReference type="ARBA" id="ARBA00023016"/>
    </source>
</evidence>
<dbReference type="SUPFAM" id="SSF49764">
    <property type="entry name" value="HSP20-like chaperones"/>
    <property type="match status" value="1"/>
</dbReference>
<evidence type="ECO:0000313" key="6">
    <source>
        <dbReference type="EMBL" id="KAG2447240.1"/>
    </source>
</evidence>
<protein>
    <recommendedName>
        <fullName evidence="5">SHSP domain-containing protein</fullName>
    </recommendedName>
</protein>
<accession>A0A835WHT3</accession>
<dbReference type="Gene3D" id="2.60.40.790">
    <property type="match status" value="1"/>
</dbReference>
<keyword evidence="1" id="KW-0346">Stress response</keyword>
<evidence type="ECO:0000256" key="2">
    <source>
        <dbReference type="PROSITE-ProRule" id="PRU00285"/>
    </source>
</evidence>
<feature type="compositionally biased region" description="Low complexity" evidence="4">
    <location>
        <begin position="173"/>
        <end position="184"/>
    </location>
</feature>
<comment type="caution">
    <text evidence="6">The sequence shown here is derived from an EMBL/GenBank/DDBJ whole genome shotgun (WGS) entry which is preliminary data.</text>
</comment>
<feature type="region of interest" description="Disordered" evidence="4">
    <location>
        <begin position="129"/>
        <end position="184"/>
    </location>
</feature>
<evidence type="ECO:0000259" key="5">
    <source>
        <dbReference type="PROSITE" id="PS01031"/>
    </source>
</evidence>
<dbReference type="Pfam" id="PF00011">
    <property type="entry name" value="HSP20"/>
    <property type="match status" value="1"/>
</dbReference>
<comment type="similarity">
    <text evidence="2 3">Belongs to the small heat shock protein (HSP20) family.</text>
</comment>
<dbReference type="InterPro" id="IPR031107">
    <property type="entry name" value="Small_HSP"/>
</dbReference>
<evidence type="ECO:0000313" key="7">
    <source>
        <dbReference type="Proteomes" id="UP000613740"/>
    </source>
</evidence>
<dbReference type="PANTHER" id="PTHR11527">
    <property type="entry name" value="HEAT-SHOCK PROTEIN 20 FAMILY MEMBER"/>
    <property type="match status" value="1"/>
</dbReference>